<name>A0A7R8H9T8_LEPSM</name>
<dbReference type="InterPro" id="IPR004882">
    <property type="entry name" value="Luc7-rel"/>
</dbReference>
<evidence type="ECO:0000313" key="3">
    <source>
        <dbReference type="EMBL" id="CAF2966402.1"/>
    </source>
</evidence>
<reference evidence="3" key="1">
    <citation type="submission" date="2021-02" db="EMBL/GenBank/DDBJ databases">
        <authorList>
            <person name="Bekaert M."/>
        </authorList>
    </citation>
    <scope>NUCLEOTIDE SEQUENCE</scope>
    <source>
        <strain evidence="3">IoA-00</strain>
    </source>
</reference>
<proteinExistence type="inferred from homology"/>
<feature type="region of interest" description="Disordered" evidence="2">
    <location>
        <begin position="185"/>
        <end position="332"/>
    </location>
</feature>
<keyword evidence="4" id="KW-1185">Reference proteome</keyword>
<feature type="compositionally biased region" description="Basic and acidic residues" evidence="2">
    <location>
        <begin position="312"/>
        <end position="332"/>
    </location>
</feature>
<feature type="compositionally biased region" description="Basic and acidic residues" evidence="2">
    <location>
        <begin position="207"/>
        <end position="250"/>
    </location>
</feature>
<dbReference type="OrthoDB" id="153872at2759"/>
<evidence type="ECO:0000313" key="4">
    <source>
        <dbReference type="Proteomes" id="UP000675881"/>
    </source>
</evidence>
<dbReference type="GO" id="GO:0003729">
    <property type="term" value="F:mRNA binding"/>
    <property type="evidence" value="ECO:0007669"/>
    <property type="project" value="InterPro"/>
</dbReference>
<dbReference type="EMBL" id="HG994585">
    <property type="protein sequence ID" value="CAF2966402.1"/>
    <property type="molecule type" value="Genomic_DNA"/>
</dbReference>
<dbReference type="Proteomes" id="UP000675881">
    <property type="component" value="Chromosome 6"/>
</dbReference>
<dbReference type="GO" id="GO:0005685">
    <property type="term" value="C:U1 snRNP"/>
    <property type="evidence" value="ECO:0007669"/>
    <property type="project" value="InterPro"/>
</dbReference>
<feature type="compositionally biased region" description="Basic residues" evidence="2">
    <location>
        <begin position="300"/>
        <end position="311"/>
    </location>
</feature>
<comment type="similarity">
    <text evidence="1">Belongs to the Luc7 family.</text>
</comment>
<dbReference type="Pfam" id="PF03194">
    <property type="entry name" value="LUC7"/>
    <property type="match status" value="1"/>
</dbReference>
<evidence type="ECO:0000256" key="1">
    <source>
        <dbReference type="ARBA" id="ARBA00005655"/>
    </source>
</evidence>
<evidence type="ECO:0000256" key="2">
    <source>
        <dbReference type="SAM" id="MobiDB-lite"/>
    </source>
</evidence>
<organism evidence="3 4">
    <name type="scientific">Lepeophtheirus salmonis</name>
    <name type="common">Salmon louse</name>
    <name type="synonym">Caligus salmonis</name>
    <dbReference type="NCBI Taxonomy" id="72036"/>
    <lineage>
        <taxon>Eukaryota</taxon>
        <taxon>Metazoa</taxon>
        <taxon>Ecdysozoa</taxon>
        <taxon>Arthropoda</taxon>
        <taxon>Crustacea</taxon>
        <taxon>Multicrustacea</taxon>
        <taxon>Hexanauplia</taxon>
        <taxon>Copepoda</taxon>
        <taxon>Siphonostomatoida</taxon>
        <taxon>Caligidae</taxon>
        <taxon>Lepeophtheirus</taxon>
    </lineage>
</organism>
<protein>
    <submittedName>
        <fullName evidence="3">RNA-binding protein Luc7-like 2,Putative RNA-binding protein Luc7-like 1</fullName>
    </submittedName>
</protein>
<accession>A0A7R8H9T8</accession>
<sequence>MKEMSASEQMRAMLDQLMGTSRNGTEGPGLKFSDPRVCKSFLYGCCPHEVLASTRMDFGRMSKKYFYDVDACEHLNSFIQDCDRRTELAKKRLAETQEELSAEVGSKAEKVHELAEHIGKKLASAEQIGAEGKVDESMKLMAEVEEIRKKKGLAEQEYRNSMPASSYQQQKLRIREKLTELLVNNEERRQKKRESRIGGACTGIRENSSDRALKSNDEHYRGSQYGRSRDVGYNRRTKSPERMRSRSRSIERRRRERSAERRRRDRSRDRYRRRRSRSRDSRRRRSRSKRRSRSRESRSRSRSHEKKRRHSNSRERKSKDRRSKSSERNDLSPRKTILINTLINPYLNYNLVRFVC</sequence>
<dbReference type="PANTHER" id="PTHR12375">
    <property type="entry name" value="RNA-BINDING PROTEIN LUC7-RELATED"/>
    <property type="match status" value="1"/>
</dbReference>
<dbReference type="GO" id="GO:0006376">
    <property type="term" value="P:mRNA splice site recognition"/>
    <property type="evidence" value="ECO:0007669"/>
    <property type="project" value="InterPro"/>
</dbReference>
<feature type="compositionally biased region" description="Basic residues" evidence="2">
    <location>
        <begin position="251"/>
        <end position="293"/>
    </location>
</feature>
<gene>
    <name evidence="3" type="ORF">LSAA_12364</name>
</gene>
<dbReference type="AlphaFoldDB" id="A0A7R8H9T8"/>